<dbReference type="EMBL" id="BNBA01000024">
    <property type="protein sequence ID" value="GHH57167.1"/>
    <property type="molecule type" value="Genomic_DNA"/>
</dbReference>
<protein>
    <recommendedName>
        <fullName evidence="4">Endolytic peptidoglycan transglycosylase RlpA</fullName>
        <ecNumber evidence="4">4.2.2.-</ecNumber>
    </recommendedName>
</protein>
<dbReference type="FunFam" id="2.40.40.10:FF:000003">
    <property type="entry name" value="Endolytic peptidoglycan transglycosylase RlpA"/>
    <property type="match status" value="1"/>
</dbReference>
<dbReference type="GO" id="GO:0005886">
    <property type="term" value="C:plasma membrane"/>
    <property type="evidence" value="ECO:0007669"/>
    <property type="project" value="UniProtKB-SubCell"/>
</dbReference>
<accession>A0A919F9H2</accession>
<dbReference type="EC" id="4.2.2.-" evidence="4"/>
<dbReference type="NCBIfam" id="TIGR00413">
    <property type="entry name" value="rlpA"/>
    <property type="match status" value="1"/>
</dbReference>
<feature type="chain" id="PRO_5036793246" description="Endolytic peptidoglycan transglycosylase RlpA" evidence="7">
    <location>
        <begin position="21"/>
        <end position="441"/>
    </location>
</feature>
<dbReference type="GO" id="GO:0042834">
    <property type="term" value="F:peptidoglycan binding"/>
    <property type="evidence" value="ECO:0007669"/>
    <property type="project" value="InterPro"/>
</dbReference>
<feature type="signal peptide" evidence="7">
    <location>
        <begin position="1"/>
        <end position="20"/>
    </location>
</feature>
<evidence type="ECO:0000256" key="7">
    <source>
        <dbReference type="SAM" id="SignalP"/>
    </source>
</evidence>
<dbReference type="InterPro" id="IPR036680">
    <property type="entry name" value="SPOR-like_sf"/>
</dbReference>
<comment type="function">
    <text evidence="4">Lytic transglycosylase with a strong preference for naked glycan strands that lack stem peptides.</text>
</comment>
<dbReference type="PANTHER" id="PTHR34183:SF1">
    <property type="entry name" value="ENDOLYTIC PEPTIDOGLYCAN TRANSGLYCOSYLASE RLPA"/>
    <property type="match status" value="1"/>
</dbReference>
<dbReference type="PROSITE" id="PS51257">
    <property type="entry name" value="PROKAR_LIPOPROTEIN"/>
    <property type="match status" value="1"/>
</dbReference>
<feature type="domain" description="SPOR" evidence="8">
    <location>
        <begin position="362"/>
        <end position="441"/>
    </location>
</feature>
<evidence type="ECO:0000313" key="9">
    <source>
        <dbReference type="EMBL" id="GHH57167.1"/>
    </source>
</evidence>
<dbReference type="CDD" id="cd22268">
    <property type="entry name" value="DPBB_RlpA-like"/>
    <property type="match status" value="1"/>
</dbReference>
<dbReference type="GO" id="GO:0008932">
    <property type="term" value="F:lytic endotransglycosylase activity"/>
    <property type="evidence" value="ECO:0007669"/>
    <property type="project" value="UniProtKB-UniRule"/>
</dbReference>
<dbReference type="Gene3D" id="3.30.70.1070">
    <property type="entry name" value="Sporulation related repeat"/>
    <property type="match status" value="1"/>
</dbReference>
<organism evidence="9 10">
    <name type="scientific">Xanthomonas boreopolis</name>
    <dbReference type="NCBI Taxonomy" id="86183"/>
    <lineage>
        <taxon>Bacteria</taxon>
        <taxon>Pseudomonadati</taxon>
        <taxon>Pseudomonadota</taxon>
        <taxon>Gammaproteobacteria</taxon>
        <taxon>Lysobacterales</taxon>
        <taxon>Lysobacteraceae</taxon>
        <taxon>Xanthomonas</taxon>
    </lineage>
</organism>
<sequence>MNTKALVPILMILGLAACSSAPKKSPAPASAGKGVKVEGRGQAHVATGCPSTSPYAPAKEDPSTRGDYVAGGLYKPGVKDSTPDYVPNVACIPEPLVTREPRSPVGNKSPYEVLGKKYKVMDGADGYVERGTASYYGAKFHGRLTSNKEVYDMYAFTAAHKTLPLPSFALVTNLDNGESVVVRVNDRGPFHDGRLIDLSYAAAVKLGITARGTGNVEVRGLTEADNPMLLARRQGRGAAGPAPAVAKVEPKPKDSEIDKLVGKLPAKPVPAPAPAVAAATAGASSAERWRYRVADAKTPGSADNFDAWMKAQGVRVATGKPAAVAPPPARAPAAAATGAAAERPAAVAAAGEPAADKPGMAEAALGSILLQVASFASRENANRALAQLASAGIVGASISDIASGGRTLWRLRVNARDHDNATELASRIAGLGFGRPQIVAP</sequence>
<evidence type="ECO:0000256" key="5">
    <source>
        <dbReference type="RuleBase" id="RU003495"/>
    </source>
</evidence>
<keyword evidence="4" id="KW-0564">Palmitate</keyword>
<dbReference type="AlphaFoldDB" id="A0A919F9H2"/>
<dbReference type="InterPro" id="IPR012997">
    <property type="entry name" value="RplA"/>
</dbReference>
<dbReference type="Gene3D" id="2.40.40.10">
    <property type="entry name" value="RlpA-like domain"/>
    <property type="match status" value="1"/>
</dbReference>
<comment type="subcellular location">
    <subcellularLocation>
        <location evidence="4">Cell membrane</location>
        <topology evidence="4">Lipid-anchor</topology>
    </subcellularLocation>
</comment>
<dbReference type="SUPFAM" id="SSF50685">
    <property type="entry name" value="Barwin-like endoglucanases"/>
    <property type="match status" value="1"/>
</dbReference>
<keyword evidence="4" id="KW-0449">Lipoprotein</keyword>
<reference evidence="9" key="2">
    <citation type="submission" date="2020-09" db="EMBL/GenBank/DDBJ databases">
        <authorList>
            <person name="Sun Q."/>
            <person name="Ohkuma M."/>
        </authorList>
    </citation>
    <scope>NUCLEOTIDE SEQUENCE</scope>
    <source>
        <strain evidence="9">JCM 13306</strain>
    </source>
</reference>
<evidence type="ECO:0000259" key="8">
    <source>
        <dbReference type="PROSITE" id="PS51724"/>
    </source>
</evidence>
<dbReference type="InterPro" id="IPR009009">
    <property type="entry name" value="RlpA-like_DPBB"/>
</dbReference>
<dbReference type="PANTHER" id="PTHR34183">
    <property type="entry name" value="ENDOLYTIC PEPTIDOGLYCAN TRANSGLYCOSYLASE RLPA"/>
    <property type="match status" value="1"/>
</dbReference>
<name>A0A919F9H2_9XANT</name>
<dbReference type="Pfam" id="PF03330">
    <property type="entry name" value="DPBB_1"/>
    <property type="match status" value="1"/>
</dbReference>
<reference evidence="9" key="1">
    <citation type="journal article" date="2014" name="Int. J. Syst. Evol. Microbiol.">
        <title>Complete genome sequence of Corynebacterium casei LMG S-19264T (=DSM 44701T), isolated from a smear-ripened cheese.</title>
        <authorList>
            <consortium name="US DOE Joint Genome Institute (JGI-PGF)"/>
            <person name="Walter F."/>
            <person name="Albersmeier A."/>
            <person name="Kalinowski J."/>
            <person name="Ruckert C."/>
        </authorList>
    </citation>
    <scope>NUCLEOTIDE SEQUENCE</scope>
    <source>
        <strain evidence="9">JCM 13306</strain>
    </source>
</reference>
<dbReference type="Proteomes" id="UP000623958">
    <property type="component" value="Unassembled WGS sequence"/>
</dbReference>
<keyword evidence="2 4" id="KW-0456">Lyase</keyword>
<keyword evidence="3 4" id="KW-0961">Cell wall biogenesis/degradation</keyword>
<dbReference type="GO" id="GO:0071555">
    <property type="term" value="P:cell wall organization"/>
    <property type="evidence" value="ECO:0007669"/>
    <property type="project" value="UniProtKB-KW"/>
</dbReference>
<proteinExistence type="inferred from homology"/>
<dbReference type="SUPFAM" id="SSF110997">
    <property type="entry name" value="Sporulation related repeat"/>
    <property type="match status" value="1"/>
</dbReference>
<dbReference type="RefSeq" id="WP_434029649.1">
    <property type="nucleotide sequence ID" value="NZ_BNBA01000024.1"/>
</dbReference>
<dbReference type="GO" id="GO:0000270">
    <property type="term" value="P:peptidoglycan metabolic process"/>
    <property type="evidence" value="ECO:0007669"/>
    <property type="project" value="UniProtKB-UniRule"/>
</dbReference>
<keyword evidence="10" id="KW-1185">Reference proteome</keyword>
<feature type="region of interest" description="Disordered" evidence="6">
    <location>
        <begin position="44"/>
        <end position="63"/>
    </location>
</feature>
<evidence type="ECO:0000256" key="4">
    <source>
        <dbReference type="HAMAP-Rule" id="MF_02071"/>
    </source>
</evidence>
<dbReference type="InterPro" id="IPR036908">
    <property type="entry name" value="RlpA-like_sf"/>
</dbReference>
<dbReference type="Pfam" id="PF05036">
    <property type="entry name" value="SPOR"/>
    <property type="match status" value="1"/>
</dbReference>
<evidence type="ECO:0000313" key="10">
    <source>
        <dbReference type="Proteomes" id="UP000623958"/>
    </source>
</evidence>
<keyword evidence="1 7" id="KW-0732">Signal</keyword>
<dbReference type="InterPro" id="IPR034718">
    <property type="entry name" value="RlpA"/>
</dbReference>
<dbReference type="PROSITE" id="PS51724">
    <property type="entry name" value="SPOR"/>
    <property type="match status" value="1"/>
</dbReference>
<evidence type="ECO:0000256" key="2">
    <source>
        <dbReference type="ARBA" id="ARBA00023239"/>
    </source>
</evidence>
<evidence type="ECO:0000256" key="1">
    <source>
        <dbReference type="ARBA" id="ARBA00022729"/>
    </source>
</evidence>
<keyword evidence="4" id="KW-0472">Membrane</keyword>
<comment type="similarity">
    <text evidence="4 5">Belongs to the RlpA family.</text>
</comment>
<gene>
    <name evidence="4 9" type="primary">rlpA</name>
    <name evidence="9" type="ORF">GCM10009090_27920</name>
</gene>
<dbReference type="HAMAP" id="MF_02071">
    <property type="entry name" value="RlpA"/>
    <property type="match status" value="1"/>
</dbReference>
<keyword evidence="4" id="KW-1003">Cell membrane</keyword>
<dbReference type="GO" id="GO:0009279">
    <property type="term" value="C:cell outer membrane"/>
    <property type="evidence" value="ECO:0007669"/>
    <property type="project" value="TreeGrafter"/>
</dbReference>
<dbReference type="InterPro" id="IPR007730">
    <property type="entry name" value="SPOR-like_dom"/>
</dbReference>
<evidence type="ECO:0000256" key="3">
    <source>
        <dbReference type="ARBA" id="ARBA00023316"/>
    </source>
</evidence>
<comment type="caution">
    <text evidence="9">The sequence shown here is derived from an EMBL/GenBank/DDBJ whole genome shotgun (WGS) entry which is preliminary data.</text>
</comment>
<evidence type="ECO:0000256" key="6">
    <source>
        <dbReference type="SAM" id="MobiDB-lite"/>
    </source>
</evidence>